<dbReference type="AlphaFoldDB" id="A0A1E4TLV9"/>
<reference evidence="3" key="1">
    <citation type="submission" date="2016-02" db="EMBL/GenBank/DDBJ databases">
        <title>Comparative genomics of biotechnologically important yeasts.</title>
        <authorList>
            <consortium name="DOE Joint Genome Institute"/>
            <person name="Riley R."/>
            <person name="Haridas S."/>
            <person name="Wolfe K.H."/>
            <person name="Lopes M.R."/>
            <person name="Hittinger C.T."/>
            <person name="Goker M."/>
            <person name="Salamov A."/>
            <person name="Wisecaver J."/>
            <person name="Long T.M."/>
            <person name="Aerts A.L."/>
            <person name="Barry K."/>
            <person name="Choi C."/>
            <person name="Clum A."/>
            <person name="Coughlan A.Y."/>
            <person name="Deshpande S."/>
            <person name="Douglass A.P."/>
            <person name="Hanson S.J."/>
            <person name="Klenk H.-P."/>
            <person name="Labutti K."/>
            <person name="Lapidus A."/>
            <person name="Lindquist E."/>
            <person name="Lipzen A."/>
            <person name="Meier-Kolthoff J.P."/>
            <person name="Ohm R.A."/>
            <person name="Otillar R.P."/>
            <person name="Pangilinan J."/>
            <person name="Peng Y."/>
            <person name="Rokas A."/>
            <person name="Rosa C.A."/>
            <person name="Scheuner C."/>
            <person name="Sibirny A.A."/>
            <person name="Slot J.C."/>
            <person name="Stielow J.B."/>
            <person name="Sun H."/>
            <person name="Kurtzman C.P."/>
            <person name="Blackwell M."/>
            <person name="Jeffries T.W."/>
            <person name="Grigoriev I.V."/>
        </authorList>
    </citation>
    <scope>NUCLEOTIDE SEQUENCE [LARGE SCALE GENOMIC DNA]</scope>
    <source>
        <strain evidence="3">NRRL Y-17796</strain>
    </source>
</reference>
<dbReference type="EMBL" id="KV453841">
    <property type="protein sequence ID" value="ODV92741.1"/>
    <property type="molecule type" value="Genomic_DNA"/>
</dbReference>
<evidence type="ECO:0000313" key="3">
    <source>
        <dbReference type="Proteomes" id="UP000095023"/>
    </source>
</evidence>
<feature type="region of interest" description="Disordered" evidence="1">
    <location>
        <begin position="210"/>
        <end position="241"/>
    </location>
</feature>
<sequence>MKKITEIETYLCEPPVETTTVYARSFSSTNGLATVYGDECTSAITHVDGWYCYECHPVVVTYVPKPPLVSNDHTYVWGHYEQIDVSISIDATVSVQVPIVITIPTTVPAASITDNVAPIYRSTLLSSNQPISLATGTIAPIFQSSLSVPSSAFLDSSSKSSNTAPVMPLTQISSDDGLSSVLTSSVFHYSNSSFFTSSISASVSSSAVSILEPSSSPEPSSSVESGLSIEPSYHNESSRYSESSSSIDITSSIEISFSVESTSSTDPSSSAEPNFFFEPSSTIEPSSLLDISSSIEPSSHRESSSLLDISSSIGVSSSVDSGSSIELSSSLEASSSPQFNSSSTAFASSSTVSASHVSSFFAALSSSVYSPSSSQLYSPVPETTCSSLDYTESTGFLAIYSTTDLEWNDAYFANGEYRKLGGTQAELDVSSTALSYSGEISAFATKISETLVYVKSDTEIPAITLDIEITGFVMFIAPTYNLNSYLYLGGSAMSCKNMSEIGEGGTNTREDLSLSVPLVLLSQIRATGSAEHAINLEADVWYPLRHVSVEHLATAGGLSGSIFTTEISLNFDTDIAIRGSSDIIPVPKNV</sequence>
<keyword evidence="3" id="KW-1185">Reference proteome</keyword>
<organism evidence="2 3">
    <name type="scientific">Tortispora caseinolytica NRRL Y-17796</name>
    <dbReference type="NCBI Taxonomy" id="767744"/>
    <lineage>
        <taxon>Eukaryota</taxon>
        <taxon>Fungi</taxon>
        <taxon>Dikarya</taxon>
        <taxon>Ascomycota</taxon>
        <taxon>Saccharomycotina</taxon>
        <taxon>Trigonopsidomycetes</taxon>
        <taxon>Trigonopsidales</taxon>
        <taxon>Trigonopsidaceae</taxon>
        <taxon>Tortispora</taxon>
    </lineage>
</organism>
<accession>A0A1E4TLV9</accession>
<proteinExistence type="predicted"/>
<gene>
    <name evidence="2" type="ORF">CANCADRAFT_67677</name>
</gene>
<evidence type="ECO:0000256" key="1">
    <source>
        <dbReference type="SAM" id="MobiDB-lite"/>
    </source>
</evidence>
<evidence type="ECO:0000313" key="2">
    <source>
        <dbReference type="EMBL" id="ODV92741.1"/>
    </source>
</evidence>
<protein>
    <submittedName>
        <fullName evidence="2">Uncharacterized protein</fullName>
    </submittedName>
</protein>
<dbReference type="Proteomes" id="UP000095023">
    <property type="component" value="Unassembled WGS sequence"/>
</dbReference>
<name>A0A1E4TLV9_9ASCO</name>